<proteinExistence type="predicted"/>
<organism evidence="6 7">
    <name type="scientific">Phyllostomus discolor</name>
    <name type="common">pale spear-nosed bat</name>
    <dbReference type="NCBI Taxonomy" id="89673"/>
    <lineage>
        <taxon>Eukaryota</taxon>
        <taxon>Metazoa</taxon>
        <taxon>Chordata</taxon>
        <taxon>Craniata</taxon>
        <taxon>Vertebrata</taxon>
        <taxon>Euteleostomi</taxon>
        <taxon>Mammalia</taxon>
        <taxon>Eutheria</taxon>
        <taxon>Laurasiatheria</taxon>
        <taxon>Chiroptera</taxon>
        <taxon>Yangochiroptera</taxon>
        <taxon>Phyllostomidae</taxon>
        <taxon>Phyllostominae</taxon>
        <taxon>Phyllostomus</taxon>
    </lineage>
</organism>
<dbReference type="EC" id="4.1.1.17" evidence="3"/>
<reference evidence="6 7" key="1">
    <citation type="journal article" date="2020" name="Nature">
        <title>Six reference-quality genomes reveal evolution of bat adaptations.</title>
        <authorList>
            <person name="Jebb D."/>
            <person name="Huang Z."/>
            <person name="Pippel M."/>
            <person name="Hughes G.M."/>
            <person name="Lavrichenko K."/>
            <person name="Devanna P."/>
            <person name="Winkler S."/>
            <person name="Jermiin L.S."/>
            <person name="Skirmuntt E.C."/>
            <person name="Katzourakis A."/>
            <person name="Burkitt-Gray L."/>
            <person name="Ray D.A."/>
            <person name="Sullivan K.A.M."/>
            <person name="Roscito J.G."/>
            <person name="Kirilenko B.M."/>
            <person name="Davalos L.M."/>
            <person name="Corthals A.P."/>
            <person name="Power M.L."/>
            <person name="Jones G."/>
            <person name="Ransome R.D."/>
            <person name="Dechmann D.K.N."/>
            <person name="Locatelli A.G."/>
            <person name="Puechmaille S.J."/>
            <person name="Fedrigo O."/>
            <person name="Jarvis E.D."/>
            <person name="Hiller M."/>
            <person name="Vernes S.C."/>
            <person name="Myers E.W."/>
            <person name="Teeling E.C."/>
        </authorList>
    </citation>
    <scope>NUCLEOTIDE SEQUENCE [LARGE SCALE GENOMIC DNA]</scope>
    <source>
        <strain evidence="6">Bat1K_MPI-CBG_1</strain>
    </source>
</reference>
<evidence type="ECO:0000313" key="6">
    <source>
        <dbReference type="EMBL" id="KAF6090819.1"/>
    </source>
</evidence>
<evidence type="ECO:0000256" key="1">
    <source>
        <dbReference type="ARBA" id="ARBA00022793"/>
    </source>
</evidence>
<dbReference type="InterPro" id="IPR002433">
    <property type="entry name" value="Orn_de-COase"/>
</dbReference>
<dbReference type="Proteomes" id="UP000664940">
    <property type="component" value="Unassembled WGS sequence"/>
</dbReference>
<dbReference type="AlphaFoldDB" id="A0A833ZBA0"/>
<sequence>MKPLLQKRPKADENYYLSRMGGSICDDFDCIIECCGLPKIAVGDWVLLEIMNVYTVTAASSFSGFQRSTIYYVMSRPTWQLMQQFQDHNIPPKVEEQDISTLPVSCALESEMKCHSAACASAYINV</sequence>
<feature type="domain" description="Orn/DAP/Arg decarboxylase 2 C-terminal" evidence="5">
    <location>
        <begin position="14"/>
        <end position="49"/>
    </location>
</feature>
<dbReference type="Pfam" id="PF00278">
    <property type="entry name" value="Orn_DAP_Arg_deC"/>
    <property type="match status" value="1"/>
</dbReference>
<comment type="catalytic activity">
    <reaction evidence="4">
        <text>L-ornithine + H(+) = putrescine + CO2</text>
        <dbReference type="Rhea" id="RHEA:22964"/>
        <dbReference type="ChEBI" id="CHEBI:15378"/>
        <dbReference type="ChEBI" id="CHEBI:16526"/>
        <dbReference type="ChEBI" id="CHEBI:46911"/>
        <dbReference type="ChEBI" id="CHEBI:326268"/>
        <dbReference type="EC" id="4.1.1.17"/>
    </reaction>
</comment>
<dbReference type="GO" id="GO:0033387">
    <property type="term" value="P:putrescine biosynthetic process from arginine, via ornithine"/>
    <property type="evidence" value="ECO:0007669"/>
    <property type="project" value="TreeGrafter"/>
</dbReference>
<evidence type="ECO:0000256" key="2">
    <source>
        <dbReference type="ARBA" id="ARBA00034115"/>
    </source>
</evidence>
<keyword evidence="1" id="KW-0456">Lyase</keyword>
<dbReference type="InterPro" id="IPR022643">
    <property type="entry name" value="De-COase2_C"/>
</dbReference>
<protein>
    <recommendedName>
        <fullName evidence="3">ornithine decarboxylase</fullName>
        <ecNumber evidence="3">4.1.1.17</ecNumber>
    </recommendedName>
</protein>
<dbReference type="Gene3D" id="2.40.37.10">
    <property type="entry name" value="Lyase, Ornithine Decarboxylase, Chain A, domain 1"/>
    <property type="match status" value="1"/>
</dbReference>
<comment type="caution">
    <text evidence="6">The sequence shown here is derived from an EMBL/GenBank/DDBJ whole genome shotgun (WGS) entry which is preliminary data.</text>
</comment>
<keyword evidence="1" id="KW-0210">Decarboxylase</keyword>
<dbReference type="PANTHER" id="PTHR11482:SF42">
    <property type="entry name" value="ORNITHINE DECARBOXYLASE"/>
    <property type="match status" value="1"/>
</dbReference>
<dbReference type="PANTHER" id="PTHR11482">
    <property type="entry name" value="ARGININE/DIAMINOPIMELATE/ORNITHINE DECARBOXYLASE"/>
    <property type="match status" value="1"/>
</dbReference>
<evidence type="ECO:0000259" key="5">
    <source>
        <dbReference type="Pfam" id="PF00278"/>
    </source>
</evidence>
<comment type="pathway">
    <text evidence="2">Amine and polyamine biosynthesis; putrescine biosynthesis via L-ornithine pathway; putrescine from L-ornithine: step 1/1.</text>
</comment>
<dbReference type="SUPFAM" id="SSF50621">
    <property type="entry name" value="Alanine racemase C-terminal domain-like"/>
    <property type="match status" value="1"/>
</dbReference>
<gene>
    <name evidence="6" type="ORF">HJG60_012201</name>
</gene>
<dbReference type="InterPro" id="IPR009006">
    <property type="entry name" value="Ala_racemase/Decarboxylase_C"/>
</dbReference>
<dbReference type="EMBL" id="JABVXQ010000009">
    <property type="protein sequence ID" value="KAF6090819.1"/>
    <property type="molecule type" value="Genomic_DNA"/>
</dbReference>
<name>A0A833ZBA0_9CHIR</name>
<evidence type="ECO:0000313" key="7">
    <source>
        <dbReference type="Proteomes" id="UP000664940"/>
    </source>
</evidence>
<accession>A0A833ZBA0</accession>
<evidence type="ECO:0000256" key="4">
    <source>
        <dbReference type="ARBA" id="ARBA00049127"/>
    </source>
</evidence>
<dbReference type="GO" id="GO:0004586">
    <property type="term" value="F:ornithine decarboxylase activity"/>
    <property type="evidence" value="ECO:0007669"/>
    <property type="project" value="UniProtKB-EC"/>
</dbReference>
<evidence type="ECO:0000256" key="3">
    <source>
        <dbReference type="ARBA" id="ARBA00034138"/>
    </source>
</evidence>
<dbReference type="GO" id="GO:0005737">
    <property type="term" value="C:cytoplasm"/>
    <property type="evidence" value="ECO:0007669"/>
    <property type="project" value="TreeGrafter"/>
</dbReference>